<dbReference type="PANTHER" id="PTHR42885">
    <property type="entry name" value="HISTIDINOL-PHOSPHATE AMINOTRANSFERASE-RELATED"/>
    <property type="match status" value="1"/>
</dbReference>
<gene>
    <name evidence="6" type="ORF">METZ01_LOCUS196853</name>
</gene>
<evidence type="ECO:0000256" key="4">
    <source>
        <dbReference type="ARBA" id="ARBA00022898"/>
    </source>
</evidence>
<keyword evidence="2" id="KW-0032">Aminotransferase</keyword>
<evidence type="ECO:0000313" key="6">
    <source>
        <dbReference type="EMBL" id="SVB43999.1"/>
    </source>
</evidence>
<proteinExistence type="predicted"/>
<reference evidence="6" key="1">
    <citation type="submission" date="2018-05" db="EMBL/GenBank/DDBJ databases">
        <authorList>
            <person name="Lanie J.A."/>
            <person name="Ng W.-L."/>
            <person name="Kazmierczak K.M."/>
            <person name="Andrzejewski T.M."/>
            <person name="Davidsen T.M."/>
            <person name="Wayne K.J."/>
            <person name="Tettelin H."/>
            <person name="Glass J.I."/>
            <person name="Rusch D."/>
            <person name="Podicherti R."/>
            <person name="Tsui H.-C.T."/>
            <person name="Winkler M.E."/>
        </authorList>
    </citation>
    <scope>NUCLEOTIDE SEQUENCE</scope>
</reference>
<protein>
    <recommendedName>
        <fullName evidence="5">Aminotransferase class I/classII large domain-containing protein</fullName>
    </recommendedName>
</protein>
<keyword evidence="4" id="KW-0663">Pyridoxal phosphate</keyword>
<dbReference type="InterPro" id="IPR015421">
    <property type="entry name" value="PyrdxlP-dep_Trfase_major"/>
</dbReference>
<dbReference type="GO" id="GO:0008483">
    <property type="term" value="F:transaminase activity"/>
    <property type="evidence" value="ECO:0007669"/>
    <property type="project" value="UniProtKB-KW"/>
</dbReference>
<sequence>MKEVIKNINRPHWLDLIERSNKIEKGYLSLDRNENLDEIYRNKIVNILTSEIDLSRFYQYTDYYKYYKQLSDFLNINIDNILITGGCDGAIRVAFESILYKNNYLSISPTYRGAECNAADLEVTHYKVDEDEDNIITDIKKYKPSLFYICSPNNPTGKVYSEYFIETLCKKFPDTYIFIDNTYADYTDISYHNFLKYKNCLIAKSFSKVWGLAGMRMGLLLGHKETIYNITI</sequence>
<feature type="domain" description="Aminotransferase class I/classII large" evidence="5">
    <location>
        <begin position="28"/>
        <end position="227"/>
    </location>
</feature>
<evidence type="ECO:0000256" key="2">
    <source>
        <dbReference type="ARBA" id="ARBA00022576"/>
    </source>
</evidence>
<organism evidence="6">
    <name type="scientific">marine metagenome</name>
    <dbReference type="NCBI Taxonomy" id="408172"/>
    <lineage>
        <taxon>unclassified sequences</taxon>
        <taxon>metagenomes</taxon>
        <taxon>ecological metagenomes</taxon>
    </lineage>
</organism>
<dbReference type="EMBL" id="UINC01041984">
    <property type="protein sequence ID" value="SVB43999.1"/>
    <property type="molecule type" value="Genomic_DNA"/>
</dbReference>
<comment type="cofactor">
    <cofactor evidence="1">
        <name>pyridoxal 5'-phosphate</name>
        <dbReference type="ChEBI" id="CHEBI:597326"/>
    </cofactor>
</comment>
<accession>A0A382E0N7</accession>
<evidence type="ECO:0000259" key="5">
    <source>
        <dbReference type="Pfam" id="PF00155"/>
    </source>
</evidence>
<dbReference type="AlphaFoldDB" id="A0A382E0N7"/>
<dbReference type="CDD" id="cd00609">
    <property type="entry name" value="AAT_like"/>
    <property type="match status" value="1"/>
</dbReference>
<dbReference type="InterPro" id="IPR004839">
    <property type="entry name" value="Aminotransferase_I/II_large"/>
</dbReference>
<keyword evidence="3" id="KW-0808">Transferase</keyword>
<evidence type="ECO:0000256" key="1">
    <source>
        <dbReference type="ARBA" id="ARBA00001933"/>
    </source>
</evidence>
<dbReference type="PROSITE" id="PS00105">
    <property type="entry name" value="AA_TRANSFER_CLASS_1"/>
    <property type="match status" value="1"/>
</dbReference>
<dbReference type="SUPFAM" id="SSF53383">
    <property type="entry name" value="PLP-dependent transferases"/>
    <property type="match status" value="1"/>
</dbReference>
<dbReference type="PANTHER" id="PTHR42885:SF2">
    <property type="entry name" value="HISTIDINOL-PHOSPHATE AMINOTRANSFERASE"/>
    <property type="match status" value="1"/>
</dbReference>
<dbReference type="InterPro" id="IPR004838">
    <property type="entry name" value="NHTrfase_class1_PyrdxlP-BS"/>
</dbReference>
<dbReference type="GO" id="GO:0030170">
    <property type="term" value="F:pyridoxal phosphate binding"/>
    <property type="evidence" value="ECO:0007669"/>
    <property type="project" value="InterPro"/>
</dbReference>
<name>A0A382E0N7_9ZZZZ</name>
<dbReference type="Gene3D" id="3.40.640.10">
    <property type="entry name" value="Type I PLP-dependent aspartate aminotransferase-like (Major domain)"/>
    <property type="match status" value="1"/>
</dbReference>
<evidence type="ECO:0000256" key="3">
    <source>
        <dbReference type="ARBA" id="ARBA00022679"/>
    </source>
</evidence>
<dbReference type="Pfam" id="PF00155">
    <property type="entry name" value="Aminotran_1_2"/>
    <property type="match status" value="1"/>
</dbReference>
<dbReference type="InterPro" id="IPR015424">
    <property type="entry name" value="PyrdxlP-dep_Trfase"/>
</dbReference>